<dbReference type="PANTHER" id="PTHR30097:SF4">
    <property type="entry name" value="SLR6042 PROTEIN"/>
    <property type="match status" value="1"/>
</dbReference>
<protein>
    <submittedName>
        <fullName evidence="6">Efflux RND transporter periplasmic adaptor subunit</fullName>
    </submittedName>
</protein>
<dbReference type="GO" id="GO:0060003">
    <property type="term" value="P:copper ion export"/>
    <property type="evidence" value="ECO:0007669"/>
    <property type="project" value="TreeGrafter"/>
</dbReference>
<keyword evidence="7" id="KW-1185">Reference proteome</keyword>
<accession>A0A5N1INY3</accession>
<keyword evidence="2" id="KW-0813">Transport</keyword>
<keyword evidence="4" id="KW-0732">Signal</keyword>
<dbReference type="InterPro" id="IPR058792">
    <property type="entry name" value="Beta-barrel_RND_2"/>
</dbReference>
<gene>
    <name evidence="6" type="ORF">F0P94_18025</name>
</gene>
<dbReference type="Gene3D" id="2.40.30.170">
    <property type="match status" value="1"/>
</dbReference>
<proteinExistence type="inferred from homology"/>
<dbReference type="RefSeq" id="WP_150905671.1">
    <property type="nucleotide sequence ID" value="NZ_VTWT01000012.1"/>
</dbReference>
<dbReference type="NCBIfam" id="TIGR01730">
    <property type="entry name" value="RND_mfp"/>
    <property type="match status" value="1"/>
</dbReference>
<dbReference type="InterPro" id="IPR051909">
    <property type="entry name" value="MFP_Cation_Efflux"/>
</dbReference>
<dbReference type="GO" id="GO:0015679">
    <property type="term" value="P:plasma membrane copper ion transport"/>
    <property type="evidence" value="ECO:0007669"/>
    <property type="project" value="TreeGrafter"/>
</dbReference>
<feature type="signal peptide" evidence="4">
    <location>
        <begin position="1"/>
        <end position="28"/>
    </location>
</feature>
<name>A0A5N1INY3_9BACT</name>
<reference evidence="6 7" key="1">
    <citation type="submission" date="2019-09" db="EMBL/GenBank/DDBJ databases">
        <title>Genome sequence of Adhaeribacter sp. M2.</title>
        <authorList>
            <person name="Srinivasan S."/>
        </authorList>
    </citation>
    <scope>NUCLEOTIDE SEQUENCE [LARGE SCALE GENOMIC DNA]</scope>
    <source>
        <strain evidence="6 7">M2</strain>
    </source>
</reference>
<dbReference type="Gene3D" id="2.40.420.20">
    <property type="match status" value="1"/>
</dbReference>
<dbReference type="Gene3D" id="1.10.287.470">
    <property type="entry name" value="Helix hairpin bin"/>
    <property type="match status" value="1"/>
</dbReference>
<dbReference type="GO" id="GO:0022857">
    <property type="term" value="F:transmembrane transporter activity"/>
    <property type="evidence" value="ECO:0007669"/>
    <property type="project" value="InterPro"/>
</dbReference>
<dbReference type="PANTHER" id="PTHR30097">
    <property type="entry name" value="CATION EFFLUX SYSTEM PROTEIN CUSB"/>
    <property type="match status" value="1"/>
</dbReference>
<keyword evidence="3" id="KW-0175">Coiled coil</keyword>
<dbReference type="AlphaFoldDB" id="A0A5N1INY3"/>
<feature type="domain" description="CusB-like beta-barrel" evidence="5">
    <location>
        <begin position="246"/>
        <end position="313"/>
    </location>
</feature>
<comment type="caution">
    <text evidence="6">The sequence shown here is derived from an EMBL/GenBank/DDBJ whole genome shotgun (WGS) entry which is preliminary data.</text>
</comment>
<dbReference type="Pfam" id="PF25954">
    <property type="entry name" value="Beta-barrel_RND_2"/>
    <property type="match status" value="1"/>
</dbReference>
<evidence type="ECO:0000313" key="7">
    <source>
        <dbReference type="Proteomes" id="UP000326570"/>
    </source>
</evidence>
<evidence type="ECO:0000256" key="1">
    <source>
        <dbReference type="ARBA" id="ARBA00009477"/>
    </source>
</evidence>
<feature type="coiled-coil region" evidence="3">
    <location>
        <begin position="167"/>
        <end position="194"/>
    </location>
</feature>
<dbReference type="Proteomes" id="UP000326570">
    <property type="component" value="Unassembled WGS sequence"/>
</dbReference>
<dbReference type="SUPFAM" id="SSF111369">
    <property type="entry name" value="HlyD-like secretion proteins"/>
    <property type="match status" value="1"/>
</dbReference>
<dbReference type="GO" id="GO:0030313">
    <property type="term" value="C:cell envelope"/>
    <property type="evidence" value="ECO:0007669"/>
    <property type="project" value="TreeGrafter"/>
</dbReference>
<comment type="similarity">
    <text evidence="1">Belongs to the membrane fusion protein (MFP) (TC 8.A.1) family.</text>
</comment>
<evidence type="ECO:0000256" key="4">
    <source>
        <dbReference type="SAM" id="SignalP"/>
    </source>
</evidence>
<sequence length="395" mass="43738">MRYRFSPFLNLKKVAAPAFLLLCLSVFPGCNSSTKEEKPAETETVAAPENPNEVTLTDAQFKSSGIAFGQVEQKNISTVLRLNGVLDVPPQNLISVSAPLGGFVKETDLLQGMKLRKGQILAVLQNPEYVTLQQEYLDAKSKLAYQELEFARQKELSEENISSKKTFQQTTSEYQQLRNRAAALKEQLALLNINPDKLTAVNISSTIRIYSPINGFVKNVLVNTGKFVSPQDVLFELVNTEHMHAELTVFEKDIAKLKQGQKIKLTFPNLPGHEIPASVYLVGRSIEADKTIRVHAHLDKEDPELLPGMYVTALVEINAQTVTALPEDAIVQAEGKYVIFVAKTDRTFEMVPVEIGATENGYTEVKLTENVPANARIVTKGAYHVLAKKLNVGEE</sequence>
<evidence type="ECO:0000256" key="3">
    <source>
        <dbReference type="SAM" id="Coils"/>
    </source>
</evidence>
<organism evidence="6 7">
    <name type="scientific">Adhaeribacter soli</name>
    <dbReference type="NCBI Taxonomy" id="2607655"/>
    <lineage>
        <taxon>Bacteria</taxon>
        <taxon>Pseudomonadati</taxon>
        <taxon>Bacteroidota</taxon>
        <taxon>Cytophagia</taxon>
        <taxon>Cytophagales</taxon>
        <taxon>Hymenobacteraceae</taxon>
        <taxon>Adhaeribacter</taxon>
    </lineage>
</organism>
<dbReference type="EMBL" id="VTWT01000012">
    <property type="protein sequence ID" value="KAA9325481.1"/>
    <property type="molecule type" value="Genomic_DNA"/>
</dbReference>
<evidence type="ECO:0000256" key="2">
    <source>
        <dbReference type="ARBA" id="ARBA00022448"/>
    </source>
</evidence>
<evidence type="ECO:0000313" key="6">
    <source>
        <dbReference type="EMBL" id="KAA9325481.1"/>
    </source>
</evidence>
<feature type="chain" id="PRO_5024890603" evidence="4">
    <location>
        <begin position="29"/>
        <end position="395"/>
    </location>
</feature>
<dbReference type="GO" id="GO:0016020">
    <property type="term" value="C:membrane"/>
    <property type="evidence" value="ECO:0007669"/>
    <property type="project" value="InterPro"/>
</dbReference>
<dbReference type="InterPro" id="IPR006143">
    <property type="entry name" value="RND_pump_MFP"/>
</dbReference>
<evidence type="ECO:0000259" key="5">
    <source>
        <dbReference type="Pfam" id="PF25954"/>
    </source>
</evidence>